<evidence type="ECO:0000313" key="15">
    <source>
        <dbReference type="EMBL" id="MBT2161591.1"/>
    </source>
</evidence>
<comment type="subcellular location">
    <subcellularLocation>
        <location evidence="13">Cell membrane</location>
        <topology evidence="13">Single-pass membrane protein</topology>
    </subcellularLocation>
    <subcellularLocation>
        <location evidence="12">Endomembrane system</location>
        <topology evidence="12">Single-pass membrane protein</topology>
    </subcellularLocation>
</comment>
<comment type="caution">
    <text evidence="15">The sequence shown here is derived from an EMBL/GenBank/DDBJ whole genome shotgun (WGS) entry which is preliminary data.</text>
</comment>
<evidence type="ECO:0000313" key="16">
    <source>
        <dbReference type="Proteomes" id="UP000740413"/>
    </source>
</evidence>
<dbReference type="Proteomes" id="UP000740413">
    <property type="component" value="Unassembled WGS sequence"/>
</dbReference>
<evidence type="ECO:0000256" key="6">
    <source>
        <dbReference type="ARBA" id="ARBA00022989"/>
    </source>
</evidence>
<comment type="similarity">
    <text evidence="1 13">Belongs to the ATPase B chain family.</text>
</comment>
<gene>
    <name evidence="13" type="primary">atpF</name>
    <name evidence="15" type="ORF">HW347_09955</name>
</gene>
<keyword evidence="16" id="KW-1185">Reference proteome</keyword>
<evidence type="ECO:0000256" key="8">
    <source>
        <dbReference type="ARBA" id="ARBA00023136"/>
    </source>
</evidence>
<sequence length="256" mass="29250">MKIDWFTVIAQIINFLVLMWLLKRFLYQPILSSIDERETNIKNKLLDAESQKKEAAKAKDEFNHKNEIFNKERDELMQKAAAEAKSEGDKLKENARNEANELKDRLEKAFAEDQANKNNNMAKRLKDEVLDMARKTLTDLSSVSLEGQTVEVFLKRINELQANEKAKFSEALKGGKPILVQSAFALSANQQGVIQKTISGLLKTENTYEFKTRPELINGIEILTNGYKLSWSVTDYLKSLEEDVEAGKKVEMDTNE</sequence>
<dbReference type="Pfam" id="PF00430">
    <property type="entry name" value="ATP-synt_B"/>
    <property type="match status" value="1"/>
</dbReference>
<keyword evidence="14" id="KW-0175">Coiled coil</keyword>
<dbReference type="InterPro" id="IPR017707">
    <property type="entry name" value="Alt_ATP_synth_F0_bsu"/>
</dbReference>
<dbReference type="InterPro" id="IPR002146">
    <property type="entry name" value="ATP_synth_b/b'su_bac/chlpt"/>
</dbReference>
<reference evidence="16" key="1">
    <citation type="submission" date="2023-07" db="EMBL/GenBank/DDBJ databases">
        <title>Zobellia barbeyronii sp. nov., a new marine flavobacterium, isolated from green and red algae.</title>
        <authorList>
            <person name="Nedashkovskaya O.I."/>
            <person name="Otstavnykh N."/>
            <person name="Zhukova N."/>
            <person name="Guzev K."/>
            <person name="Chausova V."/>
            <person name="Tekutyeva L."/>
            <person name="Mikhailov V."/>
            <person name="Isaeva M."/>
        </authorList>
    </citation>
    <scope>NUCLEOTIDE SEQUENCE [LARGE SCALE GENOMIC DNA]</scope>
    <source>
        <strain evidence="16">KMM 6746</strain>
    </source>
</reference>
<keyword evidence="3 13" id="KW-0138">CF(0)</keyword>
<organism evidence="15 16">
    <name type="scientific">Zobellia barbeyronii</name>
    <dbReference type="NCBI Taxonomy" id="2748009"/>
    <lineage>
        <taxon>Bacteria</taxon>
        <taxon>Pseudomonadati</taxon>
        <taxon>Bacteroidota</taxon>
        <taxon>Flavobacteriia</taxon>
        <taxon>Flavobacteriales</taxon>
        <taxon>Flavobacteriaceae</taxon>
        <taxon>Zobellia</taxon>
    </lineage>
</organism>
<dbReference type="RefSeq" id="WP_214611746.1">
    <property type="nucleotide sequence ID" value="NZ_JACATN010000003.1"/>
</dbReference>
<comment type="subunit">
    <text evidence="13">F-type ATPases have 2 components, F(1) - the catalytic core - and F(0) - the membrane proton channel. F(1) has five subunits: alpha(3), beta(3), gamma(1), delta(1), epsilon(1). F(0) has three main subunits: a(1), b(2) and c(10-14). The alpha and beta chains form an alternating ring which encloses part of the gamma chain. F(1) is attached to F(0) by a central stalk formed by the gamma and epsilon chains, while a peripheral stalk is formed by the delta and b chains.</text>
</comment>
<evidence type="ECO:0000256" key="11">
    <source>
        <dbReference type="ARBA" id="ARBA00025614"/>
    </source>
</evidence>
<keyword evidence="2 13" id="KW-0813">Transport</keyword>
<dbReference type="PANTHER" id="PTHR33445">
    <property type="entry name" value="ATP SYNTHASE SUBUNIT B', CHLOROPLASTIC"/>
    <property type="match status" value="1"/>
</dbReference>
<evidence type="ECO:0000256" key="10">
    <source>
        <dbReference type="ARBA" id="ARBA00025198"/>
    </source>
</evidence>
<keyword evidence="13" id="KW-1003">Cell membrane</keyword>
<evidence type="ECO:0000256" key="12">
    <source>
        <dbReference type="ARBA" id="ARBA00037847"/>
    </source>
</evidence>
<evidence type="ECO:0000256" key="1">
    <source>
        <dbReference type="ARBA" id="ARBA00005513"/>
    </source>
</evidence>
<accession>A0ABS5WF62</accession>
<comment type="function">
    <text evidence="10 13">F(1)F(0) ATP synthase produces ATP from ADP in the presence of a proton or sodium gradient. F-type ATPases consist of two structural domains, F(1) containing the extramembraneous catalytic core and F(0) containing the membrane proton channel, linked together by a central stalk and a peripheral stalk. During catalysis, ATP synthesis in the catalytic domain of F(1) is coupled via a rotary mechanism of the central stalk subunits to proton translocation.</text>
</comment>
<dbReference type="EMBL" id="JACATN010000003">
    <property type="protein sequence ID" value="MBT2161591.1"/>
    <property type="molecule type" value="Genomic_DNA"/>
</dbReference>
<evidence type="ECO:0000256" key="14">
    <source>
        <dbReference type="SAM" id="Coils"/>
    </source>
</evidence>
<protein>
    <recommendedName>
        <fullName evidence="13">ATP synthase subunit b</fullName>
    </recommendedName>
    <alternativeName>
        <fullName evidence="13">ATP synthase F(0) sector subunit b</fullName>
    </alternativeName>
    <alternativeName>
        <fullName evidence="13">ATPase subunit I</fullName>
    </alternativeName>
    <alternativeName>
        <fullName evidence="13">F-type ATPase subunit b</fullName>
        <shortName evidence="13">F-ATPase subunit b</shortName>
    </alternativeName>
</protein>
<dbReference type="CDD" id="cd06503">
    <property type="entry name" value="ATP-synt_Fo_b"/>
    <property type="match status" value="1"/>
</dbReference>
<dbReference type="HAMAP" id="MF_01398">
    <property type="entry name" value="ATP_synth_b_bprime"/>
    <property type="match status" value="1"/>
</dbReference>
<keyword evidence="4 13" id="KW-0812">Transmembrane</keyword>
<name>A0ABS5WF62_9FLAO</name>
<comment type="function">
    <text evidence="11">Component of the F(0) channel, it forms part of the peripheral stalk, linking F(1) to F(0). The b'-subunit is a diverged and duplicated form of b found in plants and photosynthetic bacteria.</text>
</comment>
<dbReference type="NCBIfam" id="TIGR03321">
    <property type="entry name" value="alt_F1F0_F0_B"/>
    <property type="match status" value="1"/>
</dbReference>
<evidence type="ECO:0000256" key="4">
    <source>
        <dbReference type="ARBA" id="ARBA00022692"/>
    </source>
</evidence>
<evidence type="ECO:0000256" key="5">
    <source>
        <dbReference type="ARBA" id="ARBA00022781"/>
    </source>
</evidence>
<keyword evidence="6 13" id="KW-1133">Transmembrane helix</keyword>
<feature type="coiled-coil region" evidence="14">
    <location>
        <begin position="41"/>
        <end position="128"/>
    </location>
</feature>
<keyword evidence="9 13" id="KW-0066">ATP synthesis</keyword>
<evidence type="ECO:0000256" key="9">
    <source>
        <dbReference type="ARBA" id="ARBA00023310"/>
    </source>
</evidence>
<dbReference type="InterPro" id="IPR050059">
    <property type="entry name" value="ATP_synthase_B_chain"/>
</dbReference>
<evidence type="ECO:0000256" key="3">
    <source>
        <dbReference type="ARBA" id="ARBA00022547"/>
    </source>
</evidence>
<keyword evidence="5 13" id="KW-0375">Hydrogen ion transport</keyword>
<dbReference type="PANTHER" id="PTHR33445:SF2">
    <property type="entry name" value="ATP SYNTHASE SUBUNIT B', CHLOROPLASTIC"/>
    <property type="match status" value="1"/>
</dbReference>
<proteinExistence type="inferred from homology"/>
<keyword evidence="8 13" id="KW-0472">Membrane</keyword>
<keyword evidence="7 13" id="KW-0406">Ion transport</keyword>
<feature type="transmembrane region" description="Helical" evidence="13">
    <location>
        <begin position="6"/>
        <end position="22"/>
    </location>
</feature>
<evidence type="ECO:0000256" key="2">
    <source>
        <dbReference type="ARBA" id="ARBA00022448"/>
    </source>
</evidence>
<evidence type="ECO:0000256" key="7">
    <source>
        <dbReference type="ARBA" id="ARBA00023065"/>
    </source>
</evidence>
<evidence type="ECO:0000256" key="13">
    <source>
        <dbReference type="HAMAP-Rule" id="MF_01398"/>
    </source>
</evidence>